<comment type="caution">
    <text evidence="2">The sequence shown here is derived from an EMBL/GenBank/DDBJ whole genome shotgun (WGS) entry which is preliminary data.</text>
</comment>
<gene>
    <name evidence="2" type="ORF">GRI94_05095</name>
    <name evidence="3" type="ORF">GRI94_19185</name>
</gene>
<protein>
    <submittedName>
        <fullName evidence="2">UrcA family protein</fullName>
    </submittedName>
</protein>
<keyword evidence="4" id="KW-1185">Reference proteome</keyword>
<dbReference type="AlphaFoldDB" id="A0A845ALQ9"/>
<dbReference type="NCBIfam" id="TIGR04433">
    <property type="entry name" value="UrcA_uranyl"/>
    <property type="match status" value="1"/>
</dbReference>
<keyword evidence="1" id="KW-0732">Signal</keyword>
<evidence type="ECO:0000313" key="2">
    <source>
        <dbReference type="EMBL" id="MXP31200.1"/>
    </source>
</evidence>
<dbReference type="InterPro" id="IPR030972">
    <property type="entry name" value="UrcA_uranyl"/>
</dbReference>
<reference evidence="2 4" key="1">
    <citation type="submission" date="2019-12" db="EMBL/GenBank/DDBJ databases">
        <title>Genomic-based taxomic classification of the family Erythrobacteraceae.</title>
        <authorList>
            <person name="Xu L."/>
        </authorList>
    </citation>
    <scope>NUCLEOTIDE SEQUENCE [LARGE SCALE GENOMIC DNA]</scope>
    <source>
        <strain evidence="2 4">JCM 16677</strain>
    </source>
</reference>
<evidence type="ECO:0000313" key="3">
    <source>
        <dbReference type="EMBL" id="MXP33960.1"/>
    </source>
</evidence>
<organism evidence="2 4">
    <name type="scientific">Parerythrobacter jejuensis</name>
    <dbReference type="NCBI Taxonomy" id="795812"/>
    <lineage>
        <taxon>Bacteria</taxon>
        <taxon>Pseudomonadati</taxon>
        <taxon>Pseudomonadota</taxon>
        <taxon>Alphaproteobacteria</taxon>
        <taxon>Sphingomonadales</taxon>
        <taxon>Erythrobacteraceae</taxon>
        <taxon>Parerythrobacter</taxon>
    </lineage>
</organism>
<dbReference type="RefSeq" id="WP_160778662.1">
    <property type="nucleotide sequence ID" value="NZ_BAAAZF010000001.1"/>
</dbReference>
<dbReference type="Proteomes" id="UP000446786">
    <property type="component" value="Unassembled WGS sequence"/>
</dbReference>
<sequence length="99" mass="10559">MLRTITLLTAATMAFAAPANATIVTERVSVSYADLNLDRAEDRATLRARVDAAVRSACKRDGTRYTRSTLDRDCLAKARQAAFTKLASVQPAATVAAGN</sequence>
<feature type="signal peptide" evidence="1">
    <location>
        <begin position="1"/>
        <end position="21"/>
    </location>
</feature>
<dbReference type="OrthoDB" id="7584340at2"/>
<name>A0A845ALQ9_9SPHN</name>
<accession>A0A845ALQ9</accession>
<proteinExistence type="predicted"/>
<dbReference type="EMBL" id="WTYE01000001">
    <property type="protein sequence ID" value="MXP33960.1"/>
    <property type="molecule type" value="Genomic_DNA"/>
</dbReference>
<dbReference type="EMBL" id="WTYE01000001">
    <property type="protein sequence ID" value="MXP31200.1"/>
    <property type="molecule type" value="Genomic_DNA"/>
</dbReference>
<feature type="chain" id="PRO_5044663533" evidence="1">
    <location>
        <begin position="22"/>
        <end position="99"/>
    </location>
</feature>
<evidence type="ECO:0000256" key="1">
    <source>
        <dbReference type="SAM" id="SignalP"/>
    </source>
</evidence>
<evidence type="ECO:0000313" key="4">
    <source>
        <dbReference type="Proteomes" id="UP000446786"/>
    </source>
</evidence>